<dbReference type="GO" id="GO:0000149">
    <property type="term" value="F:SNARE binding"/>
    <property type="evidence" value="ECO:0007669"/>
    <property type="project" value="TreeGrafter"/>
</dbReference>
<feature type="region of interest" description="Disordered" evidence="5">
    <location>
        <begin position="953"/>
        <end position="1051"/>
    </location>
</feature>
<feature type="region of interest" description="Disordered" evidence="5">
    <location>
        <begin position="139"/>
        <end position="207"/>
    </location>
</feature>
<feature type="compositionally biased region" description="Polar residues" evidence="5">
    <location>
        <begin position="902"/>
        <end position="914"/>
    </location>
</feature>
<dbReference type="EMBL" id="LUEZ02000010">
    <property type="protein sequence ID" value="RDB28482.1"/>
    <property type="molecule type" value="Genomic_DNA"/>
</dbReference>
<evidence type="ECO:0000256" key="3">
    <source>
        <dbReference type="ARBA" id="ARBA00023054"/>
    </source>
</evidence>
<dbReference type="PANTHER" id="PTHR15157">
    <property type="entry name" value="UV RADIATION RESISTANCE-ASSOCIATED GENE PROTEIN"/>
    <property type="match status" value="1"/>
</dbReference>
<feature type="region of interest" description="Disordered" evidence="5">
    <location>
        <begin position="274"/>
        <end position="366"/>
    </location>
</feature>
<gene>
    <name evidence="6" type="ORF">Hypma_015091</name>
</gene>
<feature type="compositionally biased region" description="Low complexity" evidence="5">
    <location>
        <begin position="511"/>
        <end position="525"/>
    </location>
</feature>
<comment type="similarity">
    <text evidence="1">Belongs to the ATG14 family.</text>
</comment>
<dbReference type="InParanoid" id="A0A369K4H8"/>
<dbReference type="PANTHER" id="PTHR15157:SF5">
    <property type="entry name" value="UV RADIATION RESISTANCE-ASSOCIATED GENE PROTEIN"/>
    <property type="match status" value="1"/>
</dbReference>
<feature type="compositionally biased region" description="Basic and acidic residues" evidence="5">
    <location>
        <begin position="155"/>
        <end position="166"/>
    </location>
</feature>
<dbReference type="GO" id="GO:0035493">
    <property type="term" value="P:SNARE complex assembly"/>
    <property type="evidence" value="ECO:0007669"/>
    <property type="project" value="TreeGrafter"/>
</dbReference>
<dbReference type="InterPro" id="IPR018791">
    <property type="entry name" value="UV_resistance/autophagy_Atg14"/>
</dbReference>
<dbReference type="Proteomes" id="UP000076154">
    <property type="component" value="Unassembled WGS sequence"/>
</dbReference>
<dbReference type="STRING" id="39966.A0A369K4H8"/>
<feature type="region of interest" description="Disordered" evidence="5">
    <location>
        <begin position="509"/>
        <end position="551"/>
    </location>
</feature>
<feature type="compositionally biased region" description="Polar residues" evidence="5">
    <location>
        <begin position="287"/>
        <end position="296"/>
    </location>
</feature>
<evidence type="ECO:0000313" key="6">
    <source>
        <dbReference type="EMBL" id="RDB28482.1"/>
    </source>
</evidence>
<feature type="compositionally biased region" description="Low complexity" evidence="5">
    <location>
        <begin position="922"/>
        <end position="937"/>
    </location>
</feature>
<evidence type="ECO:0000256" key="5">
    <source>
        <dbReference type="SAM" id="MobiDB-lite"/>
    </source>
</evidence>
<proteinExistence type="inferred from homology"/>
<feature type="region of interest" description="Disordered" evidence="5">
    <location>
        <begin position="873"/>
        <end position="941"/>
    </location>
</feature>
<dbReference type="GO" id="GO:0005768">
    <property type="term" value="C:endosome"/>
    <property type="evidence" value="ECO:0007669"/>
    <property type="project" value="TreeGrafter"/>
</dbReference>
<feature type="compositionally biased region" description="Pro residues" evidence="5">
    <location>
        <begin position="1038"/>
        <end position="1051"/>
    </location>
</feature>
<accession>A0A369K4H8</accession>
<dbReference type="GO" id="GO:0032991">
    <property type="term" value="C:protein-containing complex"/>
    <property type="evidence" value="ECO:0007669"/>
    <property type="project" value="UniProtKB-ARBA"/>
</dbReference>
<evidence type="ECO:0000256" key="2">
    <source>
        <dbReference type="ARBA" id="ARBA00013807"/>
    </source>
</evidence>
<keyword evidence="7" id="KW-1185">Reference proteome</keyword>
<feature type="compositionally biased region" description="Polar residues" evidence="5">
    <location>
        <begin position="351"/>
        <end position="366"/>
    </location>
</feature>
<keyword evidence="3 4" id="KW-0175">Coiled coil</keyword>
<protein>
    <recommendedName>
        <fullName evidence="2">Autophagy-related protein 14</fullName>
    </recommendedName>
</protein>
<reference evidence="6" key="1">
    <citation type="submission" date="2018-04" db="EMBL/GenBank/DDBJ databases">
        <title>Whole genome sequencing of Hypsizygus marmoreus.</title>
        <authorList>
            <person name="Choi I.-G."/>
            <person name="Min B."/>
            <person name="Kim J.-G."/>
            <person name="Kim S."/>
            <person name="Oh Y.-L."/>
            <person name="Kong W.-S."/>
            <person name="Park H."/>
            <person name="Jeong J."/>
            <person name="Song E.-S."/>
        </authorList>
    </citation>
    <scope>NUCLEOTIDE SEQUENCE [LARGE SCALE GENOMIC DNA]</scope>
    <source>
        <strain evidence="6">51987-8</strain>
    </source>
</reference>
<evidence type="ECO:0000256" key="4">
    <source>
        <dbReference type="SAM" id="Coils"/>
    </source>
</evidence>
<evidence type="ECO:0000313" key="7">
    <source>
        <dbReference type="Proteomes" id="UP000076154"/>
    </source>
</evidence>
<sequence>MFDIEQTHVQIPARHRRRSPGQEGVSRPTKGPRIAIHNLQLEPAVGREVSFLTDLNSEKIEASVEASNMETVPSARDMPSEPTLIQRRVRHVTAIQIRNFTPFPARDTLASALIQPAEQSQFTSHGHLIDDLDLTLSRKRSRRVSVNSATTHRSLRSEDGAREDGHSGGVGDRGRRPSGSRVNFSPEGGSHARQISTSGSAPTIRPLRPRTASMASSIGSHISGPSFSAPTLAGGLVSGVATPFSSMLPDNSQTGLEKVINSRLVETFITITIPPSPPPLDLPSRPNLTPQPTSPSLGLRDKSPSLHSPKPSEGSIIRKVAKASPLSPTATDKAGAKARRDSAVTPRTLLRGTSSHVKSASTSVLRSNGEIKRAATQQSSFPQASPTIPEIQTPNFFSPIHRPSTHPSFSLDLRPNSDFTVGSDFSGHEMSIEVWGKVVPDRLIENIQGKGKQKEVERSELTTEWKVINEWNVDLRDLVPLSEDFATHLAPLPSNSLLVTLSPPGEIFYLPPQSTTPRRSASPSTGYTSDPESEVRKAKQLGADMPSVSSDLSVQNDDVVALSRRRYRGGTGATHHSPQDALKTAGWQDLFKLVTLQSCIMDNERSLSDIVRGIDQVLDGDTVFSKRREVSEREARVEDLIANHWKVVDKSNKLKNEIKVRKEDLKQRKQMLALAQEQLRAEVETEYEKEEELFQTKNQSSSLRARFGPTRTTLLSILSAIFPIELLSPPDLLYTILDVPLPIPLTAADPAPPLSLPSQKEVTEDAVATSLGYAAQVVHLLAAYLGKVLVYPVTCVGSRSLIRDGISAMVGPRMFPLYSKGVDTYRFEYGVFLLNKDIELLMVDRELRALDMRHTLPNLKNLLLTLTSGEGALLPHSRPPDSPMSLASDLEETPSRPDSPIEANSSTPKASSTVDFPVDGNTPPASGSTTPTPASADASKKARPFLAFSPLTDFLRGRYPSSSRISVKSAPDSAEEAQESEERQMTSASVVAEMRFGGDEEDDCKTISDVPRGADPGEGKTTPVNRGGEKLDEDNPSPSHPTPPLPLMHVN</sequence>
<dbReference type="OrthoDB" id="72772at2759"/>
<feature type="coiled-coil region" evidence="4">
    <location>
        <begin position="648"/>
        <end position="693"/>
    </location>
</feature>
<dbReference type="GO" id="GO:0000323">
    <property type="term" value="C:lytic vacuole"/>
    <property type="evidence" value="ECO:0007669"/>
    <property type="project" value="TreeGrafter"/>
</dbReference>
<comment type="caution">
    <text evidence="6">The sequence shown here is derived from an EMBL/GenBank/DDBJ whole genome shotgun (WGS) entry which is preliminary data.</text>
</comment>
<evidence type="ECO:0000256" key="1">
    <source>
        <dbReference type="ARBA" id="ARBA00009574"/>
    </source>
</evidence>
<feature type="region of interest" description="Disordered" evidence="5">
    <location>
        <begin position="1"/>
        <end position="32"/>
    </location>
</feature>
<dbReference type="AlphaFoldDB" id="A0A369K4H8"/>
<name>A0A369K4H8_HYPMA</name>
<organism evidence="6 7">
    <name type="scientific">Hypsizygus marmoreus</name>
    <name type="common">White beech mushroom</name>
    <name type="synonym">Agaricus marmoreus</name>
    <dbReference type="NCBI Taxonomy" id="39966"/>
    <lineage>
        <taxon>Eukaryota</taxon>
        <taxon>Fungi</taxon>
        <taxon>Dikarya</taxon>
        <taxon>Basidiomycota</taxon>
        <taxon>Agaricomycotina</taxon>
        <taxon>Agaricomycetes</taxon>
        <taxon>Agaricomycetidae</taxon>
        <taxon>Agaricales</taxon>
        <taxon>Tricholomatineae</taxon>
        <taxon>Lyophyllaceae</taxon>
        <taxon>Hypsizygus</taxon>
    </lineage>
</organism>
<dbReference type="Pfam" id="PF10186">
    <property type="entry name" value="ATG14"/>
    <property type="match status" value="1"/>
</dbReference>